<dbReference type="PRINTS" id="PR00598">
    <property type="entry name" value="HTHMARR"/>
</dbReference>
<dbReference type="InterPro" id="IPR036390">
    <property type="entry name" value="WH_DNA-bd_sf"/>
</dbReference>
<dbReference type="PROSITE" id="PS50995">
    <property type="entry name" value="HTH_MARR_2"/>
    <property type="match status" value="1"/>
</dbReference>
<protein>
    <submittedName>
        <fullName evidence="6">DNA-binding transcriptional regulator, MarR family</fullName>
    </submittedName>
</protein>
<evidence type="ECO:0000256" key="3">
    <source>
        <dbReference type="ARBA" id="ARBA00023163"/>
    </source>
</evidence>
<dbReference type="InterPro" id="IPR000835">
    <property type="entry name" value="HTH_MarR-typ"/>
</dbReference>
<evidence type="ECO:0000259" key="5">
    <source>
        <dbReference type="PROSITE" id="PS50995"/>
    </source>
</evidence>
<reference evidence="6 7" key="1">
    <citation type="submission" date="2017-08" db="EMBL/GenBank/DDBJ databases">
        <authorList>
            <person name="de Groot N.N."/>
        </authorList>
    </citation>
    <scope>NUCLEOTIDE SEQUENCE [LARGE SCALE GENOMIC DNA]</scope>
    <source>
        <strain evidence="6 7">USBA 78</strain>
    </source>
</reference>
<dbReference type="Gene3D" id="1.10.10.10">
    <property type="entry name" value="Winged helix-like DNA-binding domain superfamily/Winged helix DNA-binding domain"/>
    <property type="match status" value="1"/>
</dbReference>
<dbReference type="InterPro" id="IPR036388">
    <property type="entry name" value="WH-like_DNA-bd_sf"/>
</dbReference>
<evidence type="ECO:0000256" key="1">
    <source>
        <dbReference type="ARBA" id="ARBA00023015"/>
    </source>
</evidence>
<keyword evidence="2 6" id="KW-0238">DNA-binding</keyword>
<dbReference type="GO" id="GO:0006950">
    <property type="term" value="P:response to stress"/>
    <property type="evidence" value="ECO:0007669"/>
    <property type="project" value="TreeGrafter"/>
</dbReference>
<organism evidence="6 7">
    <name type="scientific">Thalassospira xiamenensis</name>
    <dbReference type="NCBI Taxonomy" id="220697"/>
    <lineage>
        <taxon>Bacteria</taxon>
        <taxon>Pseudomonadati</taxon>
        <taxon>Pseudomonadota</taxon>
        <taxon>Alphaproteobacteria</taxon>
        <taxon>Rhodospirillales</taxon>
        <taxon>Thalassospiraceae</taxon>
        <taxon>Thalassospira</taxon>
    </lineage>
</organism>
<feature type="region of interest" description="Disordered" evidence="4">
    <location>
        <begin position="1"/>
        <end position="21"/>
    </location>
</feature>
<feature type="compositionally biased region" description="Low complexity" evidence="4">
    <location>
        <begin position="1"/>
        <end position="14"/>
    </location>
</feature>
<keyword evidence="1" id="KW-0805">Transcription regulation</keyword>
<dbReference type="GO" id="GO:0003700">
    <property type="term" value="F:DNA-binding transcription factor activity"/>
    <property type="evidence" value="ECO:0007669"/>
    <property type="project" value="InterPro"/>
</dbReference>
<keyword evidence="3" id="KW-0804">Transcription</keyword>
<dbReference type="Proteomes" id="UP000219068">
    <property type="component" value="Unassembled WGS sequence"/>
</dbReference>
<proteinExistence type="predicted"/>
<accession>A0A285R5Q6</accession>
<evidence type="ECO:0000256" key="4">
    <source>
        <dbReference type="SAM" id="MobiDB-lite"/>
    </source>
</evidence>
<dbReference type="EMBL" id="OBMM01000001">
    <property type="protein sequence ID" value="SOB89456.1"/>
    <property type="molecule type" value="Genomic_DNA"/>
</dbReference>
<evidence type="ECO:0000313" key="7">
    <source>
        <dbReference type="Proteomes" id="UP000219068"/>
    </source>
</evidence>
<evidence type="ECO:0000313" key="6">
    <source>
        <dbReference type="EMBL" id="SOB89456.1"/>
    </source>
</evidence>
<dbReference type="PANTHER" id="PTHR33164">
    <property type="entry name" value="TRANSCRIPTIONAL REGULATOR, MARR FAMILY"/>
    <property type="match status" value="1"/>
</dbReference>
<name>A0A285R5Q6_9PROT</name>
<dbReference type="Pfam" id="PF12802">
    <property type="entry name" value="MarR_2"/>
    <property type="match status" value="1"/>
</dbReference>
<gene>
    <name evidence="6" type="ORF">SAMN05428964_10156</name>
</gene>
<dbReference type="SUPFAM" id="SSF46785">
    <property type="entry name" value="Winged helix' DNA-binding domain"/>
    <property type="match status" value="1"/>
</dbReference>
<dbReference type="SMART" id="SM00347">
    <property type="entry name" value="HTH_MARR"/>
    <property type="match status" value="1"/>
</dbReference>
<evidence type="ECO:0000256" key="2">
    <source>
        <dbReference type="ARBA" id="ARBA00023125"/>
    </source>
</evidence>
<dbReference type="InterPro" id="IPR039422">
    <property type="entry name" value="MarR/SlyA-like"/>
</dbReference>
<feature type="domain" description="HTH marR-type" evidence="5">
    <location>
        <begin position="23"/>
        <end position="153"/>
    </location>
</feature>
<dbReference type="AlphaFoldDB" id="A0A285R5Q6"/>
<sequence length="160" mass="18045">METPTKTPTETPETNPANAHVPGETLHRLVHAFKRAMRDGLQDADMPLPISQMRTLKWIIKSPGVTAQQIATRTGQDKGRITRLIKELEENGLIERRPHPEDGRSQTLHLTPKGDALMEEYRAVEAKIRTRMANGLSQKQITDFNEIASLMADNLESENR</sequence>
<dbReference type="PANTHER" id="PTHR33164:SF64">
    <property type="entry name" value="TRANSCRIPTIONAL REGULATOR SLYA"/>
    <property type="match status" value="1"/>
</dbReference>
<dbReference type="GO" id="GO:0003677">
    <property type="term" value="F:DNA binding"/>
    <property type="evidence" value="ECO:0007669"/>
    <property type="project" value="UniProtKB-KW"/>
</dbReference>